<dbReference type="Proteomes" id="UP000886934">
    <property type="component" value="Unassembled WGS sequence"/>
</dbReference>
<dbReference type="AlphaFoldDB" id="A0AA37CWT8"/>
<name>A0AA37CWT8_AERCA</name>
<proteinExistence type="predicted"/>
<evidence type="ECO:0000313" key="2">
    <source>
        <dbReference type="Proteomes" id="UP000886934"/>
    </source>
</evidence>
<sequence>MGACFVLDIAQSLLGGSYSRARILPEWLTKNYTADTSEANNLFARGSGVGRRDMTTGREGAVASAGGITIPVRRHHLAGGAKRVSLYSQQAYQKDVRDGEFIW</sequence>
<organism evidence="1 2">
    <name type="scientific">Aeromonas caviae</name>
    <name type="common">Aeromonas punctata</name>
    <dbReference type="NCBI Taxonomy" id="648"/>
    <lineage>
        <taxon>Bacteria</taxon>
        <taxon>Pseudomonadati</taxon>
        <taxon>Pseudomonadota</taxon>
        <taxon>Gammaproteobacteria</taxon>
        <taxon>Aeromonadales</taxon>
        <taxon>Aeromonadaceae</taxon>
        <taxon>Aeromonas</taxon>
    </lineage>
</organism>
<protein>
    <submittedName>
        <fullName evidence="1">Uncharacterized protein</fullName>
    </submittedName>
</protein>
<gene>
    <name evidence="1" type="ORF">KAM351_19960</name>
</gene>
<accession>A0AA37CWT8</accession>
<reference evidence="1" key="1">
    <citation type="submission" date="2021-07" db="EMBL/GenBank/DDBJ databases">
        <title>Draft genome sequence of carbapenem-resistant Aeromonas spp. in Japan.</title>
        <authorList>
            <person name="Maehana S."/>
            <person name="Suzuki M."/>
            <person name="Kitasato H."/>
        </authorList>
    </citation>
    <scope>NUCLEOTIDE SEQUENCE</scope>
    <source>
        <strain evidence="1">KAM351</strain>
    </source>
</reference>
<comment type="caution">
    <text evidence="1">The sequence shown here is derived from an EMBL/GenBank/DDBJ whole genome shotgun (WGS) entry which is preliminary data.</text>
</comment>
<dbReference type="EMBL" id="BPNN01000025">
    <property type="protein sequence ID" value="GJA63385.1"/>
    <property type="molecule type" value="Genomic_DNA"/>
</dbReference>
<evidence type="ECO:0000313" key="1">
    <source>
        <dbReference type="EMBL" id="GJA63385.1"/>
    </source>
</evidence>